<protein>
    <submittedName>
        <fullName evidence="2">Uncharacterized protein</fullName>
    </submittedName>
</protein>
<sequence>MPYTWNGVGVLAIDLVYLSLALSLVVYSVAAVKSGKAVHVSLFSKNLSLETKLMRDIARLRTLMFYGSPCILFMVLFIDVRDSVTEDMVADPSTVNTLSKLMWFVGVTYARVLMPVLEALMLMASVHTISYAIMFTLLHDKRRQGKWNTINQTVFLTGVVVVGVFLLVMATYITYSILAIDSGLFSTEGIADLMALQTQLMRCLVLVGVRLYRRSHRHEVNRTRAYSAPSVLSWWVVLLCFSTVAFAITNFANWFSWYLSGDGGAYNTMIVAVFCYDLLFVCMMVCFMPVRKRLTLLPAPVSSRVI</sequence>
<evidence type="ECO:0000313" key="3">
    <source>
        <dbReference type="Proteomes" id="UP000265618"/>
    </source>
</evidence>
<keyword evidence="1" id="KW-0472">Membrane</keyword>
<accession>A0A9K3CW55</accession>
<feature type="transmembrane region" description="Helical" evidence="1">
    <location>
        <begin position="63"/>
        <end position="81"/>
    </location>
</feature>
<name>A0A9K3CW55_9EUKA</name>
<keyword evidence="1" id="KW-1133">Transmembrane helix</keyword>
<gene>
    <name evidence="2" type="ORF">KIPB_003881</name>
</gene>
<dbReference type="Proteomes" id="UP000265618">
    <property type="component" value="Unassembled WGS sequence"/>
</dbReference>
<keyword evidence="3" id="KW-1185">Reference proteome</keyword>
<feature type="transmembrane region" description="Helical" evidence="1">
    <location>
        <begin position="232"/>
        <end position="252"/>
    </location>
</feature>
<keyword evidence="1" id="KW-0812">Transmembrane</keyword>
<evidence type="ECO:0000256" key="1">
    <source>
        <dbReference type="SAM" id="Phobius"/>
    </source>
</evidence>
<feature type="transmembrane region" description="Helical" evidence="1">
    <location>
        <begin position="190"/>
        <end position="212"/>
    </location>
</feature>
<feature type="transmembrane region" description="Helical" evidence="1">
    <location>
        <begin position="154"/>
        <end position="178"/>
    </location>
</feature>
<feature type="transmembrane region" description="Helical" evidence="1">
    <location>
        <begin position="12"/>
        <end position="32"/>
    </location>
</feature>
<feature type="transmembrane region" description="Helical" evidence="1">
    <location>
        <begin position="101"/>
        <end position="133"/>
    </location>
</feature>
<proteinExistence type="predicted"/>
<comment type="caution">
    <text evidence="2">The sequence shown here is derived from an EMBL/GenBank/DDBJ whole genome shotgun (WGS) entry which is preliminary data.</text>
</comment>
<evidence type="ECO:0000313" key="2">
    <source>
        <dbReference type="EMBL" id="GIQ82699.1"/>
    </source>
</evidence>
<organism evidence="2 3">
    <name type="scientific">Kipferlia bialata</name>
    <dbReference type="NCBI Taxonomy" id="797122"/>
    <lineage>
        <taxon>Eukaryota</taxon>
        <taxon>Metamonada</taxon>
        <taxon>Carpediemonas-like organisms</taxon>
        <taxon>Kipferlia</taxon>
    </lineage>
</organism>
<feature type="transmembrane region" description="Helical" evidence="1">
    <location>
        <begin position="264"/>
        <end position="287"/>
    </location>
</feature>
<dbReference type="AlphaFoldDB" id="A0A9K3CW55"/>
<dbReference type="EMBL" id="BDIP01000783">
    <property type="protein sequence ID" value="GIQ82699.1"/>
    <property type="molecule type" value="Genomic_DNA"/>
</dbReference>
<reference evidence="2 3" key="1">
    <citation type="journal article" date="2018" name="PLoS ONE">
        <title>The draft genome of Kipferlia bialata reveals reductive genome evolution in fornicate parasites.</title>
        <authorList>
            <person name="Tanifuji G."/>
            <person name="Takabayashi S."/>
            <person name="Kume K."/>
            <person name="Takagi M."/>
            <person name="Nakayama T."/>
            <person name="Kamikawa R."/>
            <person name="Inagaki Y."/>
            <person name="Hashimoto T."/>
        </authorList>
    </citation>
    <scope>NUCLEOTIDE SEQUENCE [LARGE SCALE GENOMIC DNA]</scope>
    <source>
        <strain evidence="2">NY0173</strain>
    </source>
</reference>